<reference evidence="1 2" key="1">
    <citation type="submission" date="2015-09" db="EMBL/GenBank/DDBJ databases">
        <title>Genome announcement of multiple Pseudomonas syringae strains.</title>
        <authorList>
            <person name="Thakur S."/>
            <person name="Wang P.W."/>
            <person name="Gong Y."/>
            <person name="Weir B.S."/>
            <person name="Guttman D.S."/>
        </authorList>
    </citation>
    <scope>NUCLEOTIDE SEQUENCE [LARGE SCALE GENOMIC DNA]</scope>
    <source>
        <strain evidence="1 2">ICMP9757</strain>
    </source>
</reference>
<proteinExistence type="predicted"/>
<comment type="caution">
    <text evidence="1">The sequence shown here is derived from an EMBL/GenBank/DDBJ whole genome shotgun (WGS) entry which is preliminary data.</text>
</comment>
<protein>
    <submittedName>
        <fullName evidence="1">Uncharacterized protein</fullName>
    </submittedName>
</protein>
<gene>
    <name evidence="1" type="ORF">ALO73_101945</name>
</gene>
<accession>A0A9X0GYB3</accession>
<name>A0A9X0GYB3_PSESX</name>
<organism evidence="1 2">
    <name type="scientific">Pseudomonas syringae pv. daphniphylli</name>
    <dbReference type="NCBI Taxonomy" id="264455"/>
    <lineage>
        <taxon>Bacteria</taxon>
        <taxon>Pseudomonadati</taxon>
        <taxon>Pseudomonadota</taxon>
        <taxon>Gammaproteobacteria</taxon>
        <taxon>Pseudomonadales</taxon>
        <taxon>Pseudomonadaceae</taxon>
        <taxon>Pseudomonas</taxon>
        <taxon>Pseudomonas syringae</taxon>
    </lineage>
</organism>
<evidence type="ECO:0000313" key="1">
    <source>
        <dbReference type="EMBL" id="KPX04427.1"/>
    </source>
</evidence>
<dbReference type="EMBL" id="LJQF01000464">
    <property type="protein sequence ID" value="KPX04427.1"/>
    <property type="molecule type" value="Genomic_DNA"/>
</dbReference>
<dbReference type="Proteomes" id="UP000050345">
    <property type="component" value="Unassembled WGS sequence"/>
</dbReference>
<dbReference type="AlphaFoldDB" id="A0A9X0GYB3"/>
<sequence length="84" mass="9292">MLWQPCQSLALLVAKSGELLFWVQPSGAAKRCSRNLVCPVIDSAAPAKRQDADVIKMSIRSHFAWKAKNRHLLDGVIYSGKTVI</sequence>
<evidence type="ECO:0000313" key="2">
    <source>
        <dbReference type="Proteomes" id="UP000050345"/>
    </source>
</evidence>